<name>A0AAN6DDF7_PICAN</name>
<evidence type="ECO:0000256" key="3">
    <source>
        <dbReference type="ARBA" id="ARBA00022801"/>
    </source>
</evidence>
<evidence type="ECO:0000256" key="4">
    <source>
        <dbReference type="ARBA" id="ARBA00022806"/>
    </source>
</evidence>
<feature type="domain" description="Helicase C-terminal" evidence="10">
    <location>
        <begin position="800"/>
        <end position="955"/>
    </location>
</feature>
<feature type="compositionally biased region" description="Basic and acidic residues" evidence="7">
    <location>
        <begin position="51"/>
        <end position="73"/>
    </location>
</feature>
<comment type="caution">
    <text evidence="11">The sequence shown here is derived from an EMBL/GenBank/DDBJ whole genome shotgun (WGS) entry which is preliminary data.</text>
</comment>
<dbReference type="RefSeq" id="XP_043058935.1">
    <property type="nucleotide sequence ID" value="XM_043204086.1"/>
</dbReference>
<dbReference type="InterPro" id="IPR027417">
    <property type="entry name" value="P-loop_NTPase"/>
</dbReference>
<dbReference type="PANTHER" id="PTHR45626">
    <property type="entry name" value="TRANSCRIPTION TERMINATION FACTOR 2-RELATED"/>
    <property type="match status" value="1"/>
</dbReference>
<dbReference type="CDD" id="cd18793">
    <property type="entry name" value="SF2_C_SNF"/>
    <property type="match status" value="1"/>
</dbReference>
<dbReference type="EMBL" id="JAHLUX010000007">
    <property type="protein sequence ID" value="KAG7817594.1"/>
    <property type="molecule type" value="Genomic_DNA"/>
</dbReference>
<organism evidence="11 12">
    <name type="scientific">Pichia angusta</name>
    <name type="common">Yeast</name>
    <name type="synonym">Hansenula polymorpha</name>
    <dbReference type="NCBI Taxonomy" id="870730"/>
    <lineage>
        <taxon>Eukaryota</taxon>
        <taxon>Fungi</taxon>
        <taxon>Dikarya</taxon>
        <taxon>Ascomycota</taxon>
        <taxon>Saccharomycotina</taxon>
        <taxon>Pichiomycetes</taxon>
        <taxon>Pichiales</taxon>
        <taxon>Pichiaceae</taxon>
        <taxon>Ogataea</taxon>
    </lineage>
</organism>
<evidence type="ECO:0000256" key="6">
    <source>
        <dbReference type="PROSITE-ProRule" id="PRU00175"/>
    </source>
</evidence>
<dbReference type="GeneID" id="66127544"/>
<protein>
    <submittedName>
        <fullName evidence="11">Uncharacterized protein</fullName>
    </submittedName>
</protein>
<evidence type="ECO:0000256" key="2">
    <source>
        <dbReference type="ARBA" id="ARBA00022741"/>
    </source>
</evidence>
<feature type="compositionally biased region" description="Basic and acidic residues" evidence="7">
    <location>
        <begin position="94"/>
        <end position="112"/>
    </location>
</feature>
<dbReference type="PANTHER" id="PTHR45626:SF16">
    <property type="entry name" value="ATP-DEPENDENT HELICASE ULS1"/>
    <property type="match status" value="1"/>
</dbReference>
<feature type="compositionally biased region" description="Polar residues" evidence="7">
    <location>
        <begin position="115"/>
        <end position="130"/>
    </location>
</feature>
<comment type="similarity">
    <text evidence="1">Belongs to the SNF2/RAD54 helicase family.</text>
</comment>
<dbReference type="PROSITE" id="PS50089">
    <property type="entry name" value="ZF_RING_2"/>
    <property type="match status" value="1"/>
</dbReference>
<dbReference type="SMART" id="SM00487">
    <property type="entry name" value="DEXDc"/>
    <property type="match status" value="1"/>
</dbReference>
<feature type="compositionally biased region" description="Low complexity" evidence="7">
    <location>
        <begin position="27"/>
        <end position="37"/>
    </location>
</feature>
<dbReference type="Pfam" id="PF00271">
    <property type="entry name" value="Helicase_C"/>
    <property type="match status" value="1"/>
</dbReference>
<dbReference type="SUPFAM" id="SSF52540">
    <property type="entry name" value="P-loop containing nucleoside triphosphate hydrolases"/>
    <property type="match status" value="2"/>
</dbReference>
<dbReference type="InterPro" id="IPR049730">
    <property type="entry name" value="SNF2/RAD54-like_C"/>
</dbReference>
<dbReference type="GO" id="GO:0016787">
    <property type="term" value="F:hydrolase activity"/>
    <property type="evidence" value="ECO:0007669"/>
    <property type="project" value="UniProtKB-KW"/>
</dbReference>
<keyword evidence="5" id="KW-0067">ATP-binding</keyword>
<feature type="domain" description="RING-type" evidence="8">
    <location>
        <begin position="679"/>
        <end position="731"/>
    </location>
</feature>
<dbReference type="Gene3D" id="3.40.50.300">
    <property type="entry name" value="P-loop containing nucleotide triphosphate hydrolases"/>
    <property type="match status" value="1"/>
</dbReference>
<dbReference type="Pfam" id="PF00176">
    <property type="entry name" value="SNF2-rel_dom"/>
    <property type="match status" value="1"/>
</dbReference>
<accession>A0AAN6DDF7</accession>
<dbReference type="GO" id="GO:0004386">
    <property type="term" value="F:helicase activity"/>
    <property type="evidence" value="ECO:0007669"/>
    <property type="project" value="UniProtKB-KW"/>
</dbReference>
<dbReference type="SUPFAM" id="SSF57850">
    <property type="entry name" value="RING/U-box"/>
    <property type="match status" value="1"/>
</dbReference>
<keyword evidence="4" id="KW-0347">Helicase</keyword>
<dbReference type="Gene3D" id="3.30.40.10">
    <property type="entry name" value="Zinc/RING finger domain, C3HC4 (zinc finger)"/>
    <property type="match status" value="1"/>
</dbReference>
<evidence type="ECO:0000256" key="5">
    <source>
        <dbReference type="ARBA" id="ARBA00022840"/>
    </source>
</evidence>
<dbReference type="InterPro" id="IPR014001">
    <property type="entry name" value="Helicase_ATP-bd"/>
</dbReference>
<evidence type="ECO:0000259" key="9">
    <source>
        <dbReference type="PROSITE" id="PS51192"/>
    </source>
</evidence>
<sequence>MSSDEVQILDVSELSPRHDDSPVRDTSGSSTASSLVSPQVPAMHRFVAPYRRQDEIREETKRQKLEPAFKSEVIDLTSDAEEEEPPPAKGAPPAEEKPANNDSDSDHNDDVVFVKSTNISPPAIKSSDQPSALREPLPTTAEGLKSVLVQAREYLHRLNENVKKLMERRTAVIKFLTTDACRNDPKKADHFQQMETAISRKIDRHFVKIRITSEKIQFLCKYEHHYNPRPPLAAVKRDALPTYYPEPDHSRFSANTYDTYAFNPYMQRFNNYSDADDIQHLLDTIKPDEAYEDGDVRDPEELSVALLKHQKIGLKWMLSMEESANRGGILADDMGLGKTVQAIALMAANKARPDECKTNLVVAPVSLLQQWGQELDFKLKKQCKTSYFIFHQGNKLNSFKEMARYDVVLVSYNTLTSEMKKHYRLALEELKNKKATLPERDDGGSHYRSPFYTSDAVFHRIILDEAQAIKNKLTQTSKAVALLDSKYKWCLSGTPIQNNIDELYPILRFLKIKPYCEEARFKERISNALRSKYGSETRGVQTVQALLTAILLRRTKKTLIDGKPILQLPEKHVVVNHVEMKEDERKFYYNLEAQSADTAKKILAGSGDGQKHKGGYSAILTLLLRLRQACDHKFLVKIGENKEREIKVSTIKNGYDTARKFDRAMCDQINEQWKSGFSCQMCFDVIEADANVILLGSCGHAVCRDCQEQFFEDNTETVWNGVRSARCKTCNRSSSESLCVELLVFDSVCNKRLEWREVQKQFNIQTQSLNSAQRIEKIKGLIASEGGRLEVSAKIERCLTLIRDILETKPGEKVIVFSQFMVLFDILELFLRDHGIEYLRYDGSMDVEAKSASVATFYQDPNKKVMLLSLKAGNVGLTLTCASHVIILEPFWNPFVEKQAQDRVHRISQVREVYVHRILIQNTVEDRIIELQAEKEKLVESALDPTARQQVNRLSRVELGFLFGLNGLSGLENV</sequence>
<evidence type="ECO:0000259" key="10">
    <source>
        <dbReference type="PROSITE" id="PS51194"/>
    </source>
</evidence>
<dbReference type="AlphaFoldDB" id="A0AAN6DDF7"/>
<dbReference type="GO" id="GO:0005634">
    <property type="term" value="C:nucleus"/>
    <property type="evidence" value="ECO:0007669"/>
    <property type="project" value="TreeGrafter"/>
</dbReference>
<dbReference type="InterPro" id="IPR050628">
    <property type="entry name" value="SNF2_RAD54_helicase_TF"/>
</dbReference>
<keyword evidence="3" id="KW-0378">Hydrolase</keyword>
<dbReference type="CDD" id="cd18008">
    <property type="entry name" value="DEXDc_SHPRH-like"/>
    <property type="match status" value="1"/>
</dbReference>
<reference evidence="11" key="1">
    <citation type="journal article" date="2021" name="G3 (Bethesda)">
        <title>Genomic diversity, chromosomal rearrangements, and interspecies hybridization in the ogataea polymorpha species complex.</title>
        <authorList>
            <person name="Hanson S.J."/>
            <person name="Cinneide E.O."/>
            <person name="Salzberg L.I."/>
            <person name="Wolfe K.H."/>
            <person name="McGowan J."/>
            <person name="Fitzpatrick D.A."/>
            <person name="Matlin K."/>
        </authorList>
    </citation>
    <scope>NUCLEOTIDE SEQUENCE</scope>
    <source>
        <strain evidence="11">61-244</strain>
    </source>
</reference>
<keyword evidence="2" id="KW-0547">Nucleotide-binding</keyword>
<dbReference type="GO" id="GO:0005737">
    <property type="term" value="C:cytoplasm"/>
    <property type="evidence" value="ECO:0007669"/>
    <property type="project" value="TreeGrafter"/>
</dbReference>
<keyword evidence="6" id="KW-0862">Zinc</keyword>
<keyword evidence="6" id="KW-0479">Metal-binding</keyword>
<dbReference type="GO" id="GO:0005524">
    <property type="term" value="F:ATP binding"/>
    <property type="evidence" value="ECO:0007669"/>
    <property type="project" value="UniProtKB-KW"/>
</dbReference>
<dbReference type="PROSITE" id="PS51194">
    <property type="entry name" value="HELICASE_CTER"/>
    <property type="match status" value="1"/>
</dbReference>
<dbReference type="GO" id="GO:0008270">
    <property type="term" value="F:zinc ion binding"/>
    <property type="evidence" value="ECO:0007669"/>
    <property type="project" value="UniProtKB-KW"/>
</dbReference>
<feature type="region of interest" description="Disordered" evidence="7">
    <location>
        <begin position="1"/>
        <end position="136"/>
    </location>
</feature>
<dbReference type="InterPro" id="IPR013083">
    <property type="entry name" value="Znf_RING/FYVE/PHD"/>
</dbReference>
<dbReference type="InterPro" id="IPR000330">
    <property type="entry name" value="SNF2_N"/>
</dbReference>
<evidence type="ECO:0000259" key="8">
    <source>
        <dbReference type="PROSITE" id="PS50089"/>
    </source>
</evidence>
<dbReference type="Gene3D" id="3.40.50.10810">
    <property type="entry name" value="Tandem AAA-ATPase domain"/>
    <property type="match status" value="1"/>
</dbReference>
<dbReference type="SMART" id="SM00490">
    <property type="entry name" value="HELICc"/>
    <property type="match status" value="1"/>
</dbReference>
<evidence type="ECO:0000313" key="11">
    <source>
        <dbReference type="EMBL" id="KAG7817594.1"/>
    </source>
</evidence>
<dbReference type="InterPro" id="IPR001841">
    <property type="entry name" value="Znf_RING"/>
</dbReference>
<dbReference type="InterPro" id="IPR001650">
    <property type="entry name" value="Helicase_C-like"/>
</dbReference>
<dbReference type="Proteomes" id="UP001196530">
    <property type="component" value="Unassembled WGS sequence"/>
</dbReference>
<gene>
    <name evidence="11" type="ORF">KL928_003493</name>
</gene>
<dbReference type="GO" id="GO:0000724">
    <property type="term" value="P:double-strand break repair via homologous recombination"/>
    <property type="evidence" value="ECO:0007669"/>
    <property type="project" value="TreeGrafter"/>
</dbReference>
<dbReference type="PROSITE" id="PS51192">
    <property type="entry name" value="HELICASE_ATP_BIND_1"/>
    <property type="match status" value="1"/>
</dbReference>
<evidence type="ECO:0000256" key="7">
    <source>
        <dbReference type="SAM" id="MobiDB-lite"/>
    </source>
</evidence>
<feature type="domain" description="Helicase ATP-binding" evidence="9">
    <location>
        <begin position="319"/>
        <end position="513"/>
    </location>
</feature>
<dbReference type="GO" id="GO:0008094">
    <property type="term" value="F:ATP-dependent activity, acting on DNA"/>
    <property type="evidence" value="ECO:0007669"/>
    <property type="project" value="TreeGrafter"/>
</dbReference>
<evidence type="ECO:0000256" key="1">
    <source>
        <dbReference type="ARBA" id="ARBA00007025"/>
    </source>
</evidence>
<proteinExistence type="inferred from homology"/>
<dbReference type="InterPro" id="IPR038718">
    <property type="entry name" value="SNF2-like_sf"/>
</dbReference>
<evidence type="ECO:0000313" key="12">
    <source>
        <dbReference type="Proteomes" id="UP001196530"/>
    </source>
</evidence>
<keyword evidence="6" id="KW-0863">Zinc-finger</keyword>